<dbReference type="InterPro" id="IPR050832">
    <property type="entry name" value="Bact_Acetyltransf"/>
</dbReference>
<evidence type="ECO:0000256" key="1">
    <source>
        <dbReference type="ARBA" id="ARBA00022679"/>
    </source>
</evidence>
<accession>A0A1E5XNU8</accession>
<dbReference type="AlphaFoldDB" id="A0A1E5XNU8"/>
<proteinExistence type="predicted"/>
<evidence type="ECO:0000256" key="2">
    <source>
        <dbReference type="ARBA" id="ARBA00023315"/>
    </source>
</evidence>
<dbReference type="SUPFAM" id="SSF55729">
    <property type="entry name" value="Acyl-CoA N-acyltransferases (Nat)"/>
    <property type="match status" value="1"/>
</dbReference>
<dbReference type="EMBL" id="LAJE02000219">
    <property type="protein sequence ID" value="OEO30286.1"/>
    <property type="molecule type" value="Genomic_DNA"/>
</dbReference>
<reference evidence="4 5" key="1">
    <citation type="journal article" date="2015" name="Genome Announc.">
        <title>Genome Assemblies of Three Soil-Associated Devosia species: D. insulae, D. limi, and D. soli.</title>
        <authorList>
            <person name="Hassan Y.I."/>
            <person name="Lepp D."/>
            <person name="Zhou T."/>
        </authorList>
    </citation>
    <scope>NUCLEOTIDE SEQUENCE [LARGE SCALE GENOMIC DNA]</scope>
    <source>
        <strain evidence="4 5">DS-56</strain>
    </source>
</reference>
<keyword evidence="1" id="KW-0808">Transferase</keyword>
<dbReference type="PROSITE" id="PS51186">
    <property type="entry name" value="GNAT"/>
    <property type="match status" value="1"/>
</dbReference>
<dbReference type="CDD" id="cd04301">
    <property type="entry name" value="NAT_SF"/>
    <property type="match status" value="1"/>
</dbReference>
<dbReference type="Pfam" id="PF13673">
    <property type="entry name" value="Acetyltransf_10"/>
    <property type="match status" value="1"/>
</dbReference>
<dbReference type="InterPro" id="IPR016181">
    <property type="entry name" value="Acyl_CoA_acyltransferase"/>
</dbReference>
<feature type="domain" description="N-acetyltransferase" evidence="3">
    <location>
        <begin position="3"/>
        <end position="148"/>
    </location>
</feature>
<dbReference type="PANTHER" id="PTHR43877">
    <property type="entry name" value="AMINOALKYLPHOSPHONATE N-ACETYLTRANSFERASE-RELATED-RELATED"/>
    <property type="match status" value="1"/>
</dbReference>
<dbReference type="InterPro" id="IPR000182">
    <property type="entry name" value="GNAT_dom"/>
</dbReference>
<gene>
    <name evidence="4" type="ORF">VW23_022090</name>
</gene>
<evidence type="ECO:0000259" key="3">
    <source>
        <dbReference type="PROSITE" id="PS51186"/>
    </source>
</evidence>
<dbReference type="Gene3D" id="3.40.630.30">
    <property type="match status" value="1"/>
</dbReference>
<protein>
    <recommendedName>
        <fullName evidence="3">N-acetyltransferase domain-containing protein</fullName>
    </recommendedName>
</protein>
<dbReference type="RefSeq" id="WP_069910493.1">
    <property type="nucleotide sequence ID" value="NZ_LAJE02000219.1"/>
</dbReference>
<comment type="caution">
    <text evidence="4">The sequence shown here is derived from an EMBL/GenBank/DDBJ whole genome shotgun (WGS) entry which is preliminary data.</text>
</comment>
<keyword evidence="2" id="KW-0012">Acyltransferase</keyword>
<dbReference type="Proteomes" id="UP000095463">
    <property type="component" value="Unassembled WGS sequence"/>
</dbReference>
<name>A0A1E5XNU8_9HYPH</name>
<sequence length="148" mass="16532">MRYELRRAETAEELAAMHRMRRDVLFAARGRAGVYNDAHPDDAASNHLKFLLMLDGEPVGTARLDLVQGMGKLRLVVIVPEHQRRGHGAAMEQLIAEHAYGLGITTLLVNSAPDAVGFYEKRGWQRELWDAGELQGMASDCVQMAKYL</sequence>
<evidence type="ECO:0000313" key="5">
    <source>
        <dbReference type="Proteomes" id="UP000095463"/>
    </source>
</evidence>
<keyword evidence="5" id="KW-1185">Reference proteome</keyword>
<organism evidence="4 5">
    <name type="scientific">Devosia insulae DS-56</name>
    <dbReference type="NCBI Taxonomy" id="1116389"/>
    <lineage>
        <taxon>Bacteria</taxon>
        <taxon>Pseudomonadati</taxon>
        <taxon>Pseudomonadota</taxon>
        <taxon>Alphaproteobacteria</taxon>
        <taxon>Hyphomicrobiales</taxon>
        <taxon>Devosiaceae</taxon>
        <taxon>Devosia</taxon>
    </lineage>
</organism>
<dbReference type="GO" id="GO:0016747">
    <property type="term" value="F:acyltransferase activity, transferring groups other than amino-acyl groups"/>
    <property type="evidence" value="ECO:0007669"/>
    <property type="project" value="InterPro"/>
</dbReference>
<evidence type="ECO:0000313" key="4">
    <source>
        <dbReference type="EMBL" id="OEO30286.1"/>
    </source>
</evidence>